<dbReference type="GO" id="GO:0006098">
    <property type="term" value="P:pentose-phosphate shunt"/>
    <property type="evidence" value="ECO:0007669"/>
    <property type="project" value="TreeGrafter"/>
</dbReference>
<dbReference type="GO" id="GO:0005829">
    <property type="term" value="C:cytosol"/>
    <property type="evidence" value="ECO:0007669"/>
    <property type="project" value="TreeGrafter"/>
</dbReference>
<dbReference type="EMBL" id="JAAEEH010000093">
    <property type="protein sequence ID" value="NDL68887.1"/>
    <property type="molecule type" value="Genomic_DNA"/>
</dbReference>
<accession>A0A7X5HYC1</accession>
<feature type="non-terminal residue" evidence="4">
    <location>
        <position position="1"/>
    </location>
</feature>
<evidence type="ECO:0000259" key="3">
    <source>
        <dbReference type="Pfam" id="PF22613"/>
    </source>
</evidence>
<feature type="domain" description="Transketolase-like C-terminal" evidence="3">
    <location>
        <begin position="2"/>
        <end position="75"/>
    </location>
</feature>
<keyword evidence="5" id="KW-1185">Reference proteome</keyword>
<protein>
    <submittedName>
        <fullName evidence="4">Transketolase</fullName>
    </submittedName>
</protein>
<dbReference type="GO" id="GO:0046872">
    <property type="term" value="F:metal ion binding"/>
    <property type="evidence" value="ECO:0007669"/>
    <property type="project" value="UniProtKB-KW"/>
</dbReference>
<dbReference type="InterPro" id="IPR009014">
    <property type="entry name" value="Transketo_C/PFOR_II"/>
</dbReference>
<dbReference type="Gene3D" id="3.40.50.920">
    <property type="match status" value="1"/>
</dbReference>
<reference evidence="4 5" key="1">
    <citation type="submission" date="2020-01" db="EMBL/GenBank/DDBJ databases">
        <title>Anaeroalcalibacter tamaniensis gen. nov., sp. nov., moderately halophilic strictly anaerobic fermenter bacterium from mud volcano of Taman peninsula.</title>
        <authorList>
            <person name="Frolova A."/>
            <person name="Merkel A.Y."/>
            <person name="Slobodkin A.I."/>
        </authorList>
    </citation>
    <scope>NUCLEOTIDE SEQUENCE [LARGE SCALE GENOMIC DNA]</scope>
    <source>
        <strain evidence="4 5">F-3ap</strain>
    </source>
</reference>
<proteinExistence type="predicted"/>
<dbReference type="AlphaFoldDB" id="A0A7X5HYC1"/>
<evidence type="ECO:0000256" key="2">
    <source>
        <dbReference type="ARBA" id="ARBA00022842"/>
    </source>
</evidence>
<dbReference type="GO" id="GO:0004802">
    <property type="term" value="F:transketolase activity"/>
    <property type="evidence" value="ECO:0007669"/>
    <property type="project" value="TreeGrafter"/>
</dbReference>
<dbReference type="InterPro" id="IPR055152">
    <property type="entry name" value="Transketolase-like_C_2"/>
</dbReference>
<name>A0A7X5HYC1_9FIRM</name>
<gene>
    <name evidence="4" type="ORF">GXN74_14240</name>
</gene>
<dbReference type="Pfam" id="PF22613">
    <property type="entry name" value="Transketolase_C_1"/>
    <property type="match status" value="1"/>
</dbReference>
<keyword evidence="2" id="KW-0460">Magnesium</keyword>
<evidence type="ECO:0000256" key="1">
    <source>
        <dbReference type="ARBA" id="ARBA00022723"/>
    </source>
</evidence>
<organism evidence="4 5">
    <name type="scientific">Anaerotalea alkaliphila</name>
    <dbReference type="NCBI Taxonomy" id="2662126"/>
    <lineage>
        <taxon>Bacteria</taxon>
        <taxon>Bacillati</taxon>
        <taxon>Bacillota</taxon>
        <taxon>Clostridia</taxon>
        <taxon>Eubacteriales</taxon>
        <taxon>Anaerotalea</taxon>
    </lineage>
</organism>
<sequence length="87" mass="9274">GVRVVSMPSMDLFEKQPESYREAVLPVAMGKRLVVEAGTSQGWDKHLGNGGTMVAMEGFGASGPAQELFEAYGFTVDNLVARAKAIL</sequence>
<keyword evidence="1" id="KW-0479">Metal-binding</keyword>
<evidence type="ECO:0000313" key="5">
    <source>
        <dbReference type="Proteomes" id="UP000461585"/>
    </source>
</evidence>
<evidence type="ECO:0000313" key="4">
    <source>
        <dbReference type="EMBL" id="NDL68887.1"/>
    </source>
</evidence>
<dbReference type="RefSeq" id="WP_425481860.1">
    <property type="nucleotide sequence ID" value="NZ_JAAEEH010000093.1"/>
</dbReference>
<comment type="caution">
    <text evidence="4">The sequence shown here is derived from an EMBL/GenBank/DDBJ whole genome shotgun (WGS) entry which is preliminary data.</text>
</comment>
<dbReference type="PANTHER" id="PTHR43522:SF2">
    <property type="entry name" value="TRANSKETOLASE 1-RELATED"/>
    <property type="match status" value="1"/>
</dbReference>
<dbReference type="PANTHER" id="PTHR43522">
    <property type="entry name" value="TRANSKETOLASE"/>
    <property type="match status" value="1"/>
</dbReference>
<dbReference type="Proteomes" id="UP000461585">
    <property type="component" value="Unassembled WGS sequence"/>
</dbReference>
<dbReference type="SUPFAM" id="SSF52922">
    <property type="entry name" value="TK C-terminal domain-like"/>
    <property type="match status" value="1"/>
</dbReference>
<dbReference type="InterPro" id="IPR033247">
    <property type="entry name" value="Transketolase_fam"/>
</dbReference>